<evidence type="ECO:0000313" key="1">
    <source>
        <dbReference type="EMBL" id="KIM33140.1"/>
    </source>
</evidence>
<reference evidence="2" key="2">
    <citation type="submission" date="2015-01" db="EMBL/GenBank/DDBJ databases">
        <title>Evolutionary Origins and Diversification of the Mycorrhizal Mutualists.</title>
        <authorList>
            <consortium name="DOE Joint Genome Institute"/>
            <consortium name="Mycorrhizal Genomics Consortium"/>
            <person name="Kohler A."/>
            <person name="Kuo A."/>
            <person name="Nagy L.G."/>
            <person name="Floudas D."/>
            <person name="Copeland A."/>
            <person name="Barry K.W."/>
            <person name="Cichocki N."/>
            <person name="Veneault-Fourrey C."/>
            <person name="LaButti K."/>
            <person name="Lindquist E.A."/>
            <person name="Lipzen A."/>
            <person name="Lundell T."/>
            <person name="Morin E."/>
            <person name="Murat C."/>
            <person name="Riley R."/>
            <person name="Ohm R."/>
            <person name="Sun H."/>
            <person name="Tunlid A."/>
            <person name="Henrissat B."/>
            <person name="Grigoriev I.V."/>
            <person name="Hibbett D.S."/>
            <person name="Martin F."/>
        </authorList>
    </citation>
    <scope>NUCLEOTIDE SEQUENCE [LARGE SCALE GENOMIC DNA]</scope>
    <source>
        <strain evidence="2">MAFF 305830</strain>
    </source>
</reference>
<proteinExistence type="predicted"/>
<keyword evidence="2" id="KW-1185">Reference proteome</keyword>
<protein>
    <submittedName>
        <fullName evidence="1">Uncharacterized protein</fullName>
    </submittedName>
</protein>
<organism evidence="1 2">
    <name type="scientific">Serendipita vermifera MAFF 305830</name>
    <dbReference type="NCBI Taxonomy" id="933852"/>
    <lineage>
        <taxon>Eukaryota</taxon>
        <taxon>Fungi</taxon>
        <taxon>Dikarya</taxon>
        <taxon>Basidiomycota</taxon>
        <taxon>Agaricomycotina</taxon>
        <taxon>Agaricomycetes</taxon>
        <taxon>Sebacinales</taxon>
        <taxon>Serendipitaceae</taxon>
        <taxon>Serendipita</taxon>
    </lineage>
</organism>
<dbReference type="AlphaFoldDB" id="A0A0C3B8L1"/>
<gene>
    <name evidence="1" type="ORF">M408DRAFT_149475</name>
</gene>
<dbReference type="HOGENOM" id="CLU_1644748_0_0_1"/>
<reference evidence="1 2" key="1">
    <citation type="submission" date="2014-04" db="EMBL/GenBank/DDBJ databases">
        <authorList>
            <consortium name="DOE Joint Genome Institute"/>
            <person name="Kuo A."/>
            <person name="Zuccaro A."/>
            <person name="Kohler A."/>
            <person name="Nagy L.G."/>
            <person name="Floudas D."/>
            <person name="Copeland A."/>
            <person name="Barry K.W."/>
            <person name="Cichocki N."/>
            <person name="Veneault-Fourrey C."/>
            <person name="LaButti K."/>
            <person name="Lindquist E.A."/>
            <person name="Lipzen A."/>
            <person name="Lundell T."/>
            <person name="Morin E."/>
            <person name="Murat C."/>
            <person name="Sun H."/>
            <person name="Tunlid A."/>
            <person name="Henrissat B."/>
            <person name="Grigoriev I.V."/>
            <person name="Hibbett D.S."/>
            <person name="Martin F."/>
            <person name="Nordberg H.P."/>
            <person name="Cantor M.N."/>
            <person name="Hua S.X."/>
        </authorList>
    </citation>
    <scope>NUCLEOTIDE SEQUENCE [LARGE SCALE GENOMIC DNA]</scope>
    <source>
        <strain evidence="1 2">MAFF 305830</strain>
    </source>
</reference>
<accession>A0A0C3B8L1</accession>
<evidence type="ECO:0000313" key="2">
    <source>
        <dbReference type="Proteomes" id="UP000054097"/>
    </source>
</evidence>
<name>A0A0C3B8L1_SERVB</name>
<sequence>MATSETTTGEGCAQIMEDWSAVNSFSNICWARFQSFVILKALWETSKSSRAFPAGAGFSLPISLARSTRPIMNSKSSFTVPPHGRPISSGIFVGETSFEGEGSGSVFVGAVASILVSNNGTVSFYGELAGVMDDWSKGRHVPASSWIWYIQLSQTSVVCVN</sequence>
<dbReference type="EMBL" id="KN824278">
    <property type="protein sequence ID" value="KIM33140.1"/>
    <property type="molecule type" value="Genomic_DNA"/>
</dbReference>
<dbReference type="Proteomes" id="UP000054097">
    <property type="component" value="Unassembled WGS sequence"/>
</dbReference>